<dbReference type="EMBL" id="PDUG01000004">
    <property type="protein sequence ID" value="PIC36006.1"/>
    <property type="molecule type" value="Genomic_DNA"/>
</dbReference>
<feature type="coiled-coil region" evidence="1">
    <location>
        <begin position="12"/>
        <end position="39"/>
    </location>
</feature>
<reference evidence="3" key="1">
    <citation type="submission" date="2017-10" db="EMBL/GenBank/DDBJ databases">
        <title>Rapid genome shrinkage in a self-fertile nematode reveals novel sperm competition proteins.</title>
        <authorList>
            <person name="Yin D."/>
            <person name="Schwarz E.M."/>
            <person name="Thomas C.G."/>
            <person name="Felde R.L."/>
            <person name="Korf I.F."/>
            <person name="Cutter A.D."/>
            <person name="Schartner C.M."/>
            <person name="Ralston E.J."/>
            <person name="Meyer B.J."/>
            <person name="Haag E.S."/>
        </authorList>
    </citation>
    <scope>NUCLEOTIDE SEQUENCE [LARGE SCALE GENOMIC DNA]</scope>
    <source>
        <strain evidence="3">JU1422</strain>
    </source>
</reference>
<keyword evidence="1" id="KW-0175">Coiled coil</keyword>
<protein>
    <submittedName>
        <fullName evidence="2">Uncharacterized protein</fullName>
    </submittedName>
</protein>
<evidence type="ECO:0000256" key="1">
    <source>
        <dbReference type="SAM" id="Coils"/>
    </source>
</evidence>
<gene>
    <name evidence="2" type="primary">Cnig_chr_IV.g15166</name>
    <name evidence="2" type="ORF">B9Z55_015166</name>
</gene>
<accession>A0A2G5U9R5</accession>
<evidence type="ECO:0000313" key="3">
    <source>
        <dbReference type="Proteomes" id="UP000230233"/>
    </source>
</evidence>
<keyword evidence="3" id="KW-1185">Reference proteome</keyword>
<dbReference type="AlphaFoldDB" id="A0A2G5U9R5"/>
<organism evidence="2 3">
    <name type="scientific">Caenorhabditis nigoni</name>
    <dbReference type="NCBI Taxonomy" id="1611254"/>
    <lineage>
        <taxon>Eukaryota</taxon>
        <taxon>Metazoa</taxon>
        <taxon>Ecdysozoa</taxon>
        <taxon>Nematoda</taxon>
        <taxon>Chromadorea</taxon>
        <taxon>Rhabditida</taxon>
        <taxon>Rhabditina</taxon>
        <taxon>Rhabditomorpha</taxon>
        <taxon>Rhabditoidea</taxon>
        <taxon>Rhabditidae</taxon>
        <taxon>Peloderinae</taxon>
        <taxon>Caenorhabditis</taxon>
    </lineage>
</organism>
<sequence length="79" mass="9547">MVLKLEPELLELELLELEVVVLDLELERLELNLDKSNKQRWSTFNISDSMDTNKCHTIWSQSLCQWRIWYQRKLNQSVL</sequence>
<proteinExistence type="predicted"/>
<evidence type="ECO:0000313" key="2">
    <source>
        <dbReference type="EMBL" id="PIC36006.1"/>
    </source>
</evidence>
<comment type="caution">
    <text evidence="2">The sequence shown here is derived from an EMBL/GenBank/DDBJ whole genome shotgun (WGS) entry which is preliminary data.</text>
</comment>
<name>A0A2G5U9R5_9PELO</name>
<dbReference type="Proteomes" id="UP000230233">
    <property type="component" value="Chromosome IV"/>
</dbReference>